<dbReference type="SMART" id="SM00526">
    <property type="entry name" value="H15"/>
    <property type="match status" value="1"/>
</dbReference>
<dbReference type="CDD" id="cd00073">
    <property type="entry name" value="H15"/>
    <property type="match status" value="1"/>
</dbReference>
<evidence type="ECO:0000256" key="4">
    <source>
        <dbReference type="SAM" id="MobiDB-lite"/>
    </source>
</evidence>
<dbReference type="STRING" id="429701.A0A2G9I895"/>
<reference evidence="7" key="1">
    <citation type="journal article" date="2018" name="Gigascience">
        <title>Genome assembly of the Pink Ipe (Handroanthus impetiginosus, Bignoniaceae), a highly valued, ecologically keystone Neotropical timber forest tree.</title>
        <authorList>
            <person name="Silva-Junior O.B."/>
            <person name="Grattapaglia D."/>
            <person name="Novaes E."/>
            <person name="Collevatti R.G."/>
        </authorList>
    </citation>
    <scope>NUCLEOTIDE SEQUENCE [LARGE SCALE GENOMIC DNA]</scope>
    <source>
        <strain evidence="7">cv. UFG-1</strain>
    </source>
</reference>
<evidence type="ECO:0000313" key="7">
    <source>
        <dbReference type="Proteomes" id="UP000231279"/>
    </source>
</evidence>
<evidence type="ECO:0000313" key="6">
    <source>
        <dbReference type="EMBL" id="PIN25978.1"/>
    </source>
</evidence>
<protein>
    <recommendedName>
        <fullName evidence="5">H15 domain-containing protein</fullName>
    </recommendedName>
</protein>
<dbReference type="AlphaFoldDB" id="A0A2G9I895"/>
<dbReference type="GO" id="GO:0006334">
    <property type="term" value="P:nucleosome assembly"/>
    <property type="evidence" value="ECO:0007669"/>
    <property type="project" value="InterPro"/>
</dbReference>
<keyword evidence="2" id="KW-0238">DNA-binding</keyword>
<comment type="subcellular location">
    <subcellularLocation>
        <location evidence="1">Nucleus</location>
    </subcellularLocation>
</comment>
<feature type="compositionally biased region" description="Polar residues" evidence="4">
    <location>
        <begin position="349"/>
        <end position="359"/>
    </location>
</feature>
<dbReference type="GO" id="GO:0030261">
    <property type="term" value="P:chromosome condensation"/>
    <property type="evidence" value="ECO:0007669"/>
    <property type="project" value="TreeGrafter"/>
</dbReference>
<dbReference type="SUPFAM" id="SSF46785">
    <property type="entry name" value="Winged helix' DNA-binding domain"/>
    <property type="match status" value="1"/>
</dbReference>
<evidence type="ECO:0000256" key="1">
    <source>
        <dbReference type="ARBA" id="ARBA00004123"/>
    </source>
</evidence>
<evidence type="ECO:0000259" key="5">
    <source>
        <dbReference type="PROSITE" id="PS51504"/>
    </source>
</evidence>
<dbReference type="PROSITE" id="PS51504">
    <property type="entry name" value="H15"/>
    <property type="match status" value="1"/>
</dbReference>
<feature type="region of interest" description="Disordered" evidence="4">
    <location>
        <begin position="1"/>
        <end position="31"/>
    </location>
</feature>
<dbReference type="PANTHER" id="PTHR11467">
    <property type="entry name" value="HISTONE H1"/>
    <property type="match status" value="1"/>
</dbReference>
<feature type="region of interest" description="Disordered" evidence="4">
    <location>
        <begin position="155"/>
        <end position="278"/>
    </location>
</feature>
<dbReference type="GO" id="GO:0003690">
    <property type="term" value="F:double-stranded DNA binding"/>
    <property type="evidence" value="ECO:0007669"/>
    <property type="project" value="TreeGrafter"/>
</dbReference>
<dbReference type="EMBL" id="NKXS01000159">
    <property type="protein sequence ID" value="PIN25978.1"/>
    <property type="molecule type" value="Genomic_DNA"/>
</dbReference>
<dbReference type="InterPro" id="IPR005818">
    <property type="entry name" value="Histone_H1/H5_H15"/>
</dbReference>
<dbReference type="Gene3D" id="1.10.10.10">
    <property type="entry name" value="Winged helix-like DNA-binding domain superfamily/Winged helix DNA-binding domain"/>
    <property type="match status" value="1"/>
</dbReference>
<evidence type="ECO:0000256" key="2">
    <source>
        <dbReference type="ARBA" id="ARBA00023125"/>
    </source>
</evidence>
<feature type="region of interest" description="Disordered" evidence="4">
    <location>
        <begin position="381"/>
        <end position="442"/>
    </location>
</feature>
<feature type="compositionally biased region" description="Low complexity" evidence="4">
    <location>
        <begin position="155"/>
        <end position="192"/>
    </location>
</feature>
<accession>A0A2G9I895</accession>
<dbReference type="GO" id="GO:0031492">
    <property type="term" value="F:nucleosomal DNA binding"/>
    <property type="evidence" value="ECO:0007669"/>
    <property type="project" value="TreeGrafter"/>
</dbReference>
<feature type="compositionally biased region" description="Polar residues" evidence="4">
    <location>
        <begin position="385"/>
        <end position="406"/>
    </location>
</feature>
<name>A0A2G9I895_9LAMI</name>
<feature type="compositionally biased region" description="Pro residues" evidence="4">
    <location>
        <begin position="1"/>
        <end position="13"/>
    </location>
</feature>
<keyword evidence="7" id="KW-1185">Reference proteome</keyword>
<dbReference type="GO" id="GO:0045910">
    <property type="term" value="P:negative regulation of DNA recombination"/>
    <property type="evidence" value="ECO:0007669"/>
    <property type="project" value="TreeGrafter"/>
</dbReference>
<dbReference type="GO" id="GO:0000786">
    <property type="term" value="C:nucleosome"/>
    <property type="evidence" value="ECO:0007669"/>
    <property type="project" value="InterPro"/>
</dbReference>
<gene>
    <name evidence="6" type="ORF">CDL12_01257</name>
</gene>
<organism evidence="6 7">
    <name type="scientific">Handroanthus impetiginosus</name>
    <dbReference type="NCBI Taxonomy" id="429701"/>
    <lineage>
        <taxon>Eukaryota</taxon>
        <taxon>Viridiplantae</taxon>
        <taxon>Streptophyta</taxon>
        <taxon>Embryophyta</taxon>
        <taxon>Tracheophyta</taxon>
        <taxon>Spermatophyta</taxon>
        <taxon>Magnoliopsida</taxon>
        <taxon>eudicotyledons</taxon>
        <taxon>Gunneridae</taxon>
        <taxon>Pentapetalae</taxon>
        <taxon>asterids</taxon>
        <taxon>lamiids</taxon>
        <taxon>Lamiales</taxon>
        <taxon>Bignoniaceae</taxon>
        <taxon>Crescentiina</taxon>
        <taxon>Tabebuia alliance</taxon>
        <taxon>Handroanthus</taxon>
    </lineage>
</organism>
<evidence type="ECO:0000256" key="3">
    <source>
        <dbReference type="ARBA" id="ARBA00023242"/>
    </source>
</evidence>
<dbReference type="Pfam" id="PF00538">
    <property type="entry name" value="Linker_histone"/>
    <property type="match status" value="1"/>
</dbReference>
<dbReference type="GO" id="GO:0005730">
    <property type="term" value="C:nucleolus"/>
    <property type="evidence" value="ECO:0007669"/>
    <property type="project" value="TreeGrafter"/>
</dbReference>
<dbReference type="PANTHER" id="PTHR11467:SF109">
    <property type="entry name" value="H15 DOMAIN-CONTAINING PROTEIN"/>
    <property type="match status" value="1"/>
</dbReference>
<proteinExistence type="predicted"/>
<dbReference type="Proteomes" id="UP000231279">
    <property type="component" value="Unassembled WGS sequence"/>
</dbReference>
<feature type="domain" description="H15" evidence="5">
    <location>
        <begin position="74"/>
        <end position="144"/>
    </location>
</feature>
<dbReference type="OrthoDB" id="1110759at2759"/>
<dbReference type="InterPro" id="IPR036388">
    <property type="entry name" value="WH-like_DNA-bd_sf"/>
</dbReference>
<feature type="compositionally biased region" description="Basic residues" evidence="4">
    <location>
        <begin position="195"/>
        <end position="218"/>
    </location>
</feature>
<comment type="caution">
    <text evidence="6">The sequence shown here is derived from an EMBL/GenBank/DDBJ whole genome shotgun (WGS) entry which is preliminary data.</text>
</comment>
<dbReference type="InterPro" id="IPR036390">
    <property type="entry name" value="WH_DNA-bd_sf"/>
</dbReference>
<keyword evidence="3" id="KW-0539">Nucleus</keyword>
<feature type="compositionally biased region" description="Basic residues" evidence="4">
    <location>
        <begin position="235"/>
        <end position="275"/>
    </location>
</feature>
<feature type="region of interest" description="Disordered" evidence="4">
    <location>
        <begin position="346"/>
        <end position="369"/>
    </location>
</feature>
<sequence length="468" mass="52235">MDQSKPPPSPPPHATTAGPSAGNATANRHAQENFRSLLMKCAIASTPTKSLTPPQKAFIEKSIQEFFPTVHTPDHPPYAWMIENAIKQLNEEGGSNEESISKFILEEHKDLPWAHAAFLKHHLRKLSESGNLVESHDGCYLIGKAIFALNCTSKPTPSLSHTPSPTRSLSPSLSYSSSPTYASSSTSSSSQSFNFKRKGRKRKTRRNYMRKKSQRRKQNERGIIIHPKYAGQGRGRGRGQGRGRGRGRGQGRGRGRGRVRGRGRGRGSGRGRGCGRGRNWSYGQPCKDNMMEEVYADQVEDEACLNRMEAVEMQYVMVEDEAADISTQGKEKPQAQVNQDTFDVESEAKQSTMVTQIESPEQEYRGNEDRIEPLQLEKVAGKGTIHSSQGDTLISDQGNTKFSPQKRSTHLKHTPQTERARGRSRKRCMQMGENGKNMEPLEATEIGALRKKNKQKIMEQSQLTEKQC</sequence>